<protein>
    <recommendedName>
        <fullName evidence="1">Methyltransferase type 12 domain-containing protein</fullName>
    </recommendedName>
</protein>
<dbReference type="InterPro" id="IPR029063">
    <property type="entry name" value="SAM-dependent_MTases_sf"/>
</dbReference>
<dbReference type="OrthoDB" id="9779941at2"/>
<dbReference type="EMBL" id="LUKE01000001">
    <property type="protein sequence ID" value="KYG67063.1"/>
    <property type="molecule type" value="Genomic_DNA"/>
</dbReference>
<dbReference type="Gene3D" id="3.40.50.150">
    <property type="entry name" value="Vaccinia Virus protein VP39"/>
    <property type="match status" value="1"/>
</dbReference>
<dbReference type="RefSeq" id="WP_061834640.1">
    <property type="nucleotide sequence ID" value="NZ_LUKE01000001.1"/>
</dbReference>
<accession>A0A150WRD0</accession>
<keyword evidence="3" id="KW-1185">Reference proteome</keyword>
<dbReference type="SUPFAM" id="SSF53335">
    <property type="entry name" value="S-adenosyl-L-methionine-dependent methyltransferases"/>
    <property type="match status" value="1"/>
</dbReference>
<dbReference type="InterPro" id="IPR013217">
    <property type="entry name" value="Methyltransf_12"/>
</dbReference>
<feature type="domain" description="Methyltransferase type 12" evidence="1">
    <location>
        <begin position="52"/>
        <end position="149"/>
    </location>
</feature>
<evidence type="ECO:0000313" key="2">
    <source>
        <dbReference type="EMBL" id="KYG67063.1"/>
    </source>
</evidence>
<evidence type="ECO:0000313" key="3">
    <source>
        <dbReference type="Proteomes" id="UP000075320"/>
    </source>
</evidence>
<dbReference type="CDD" id="cd02440">
    <property type="entry name" value="AdoMet_MTases"/>
    <property type="match status" value="1"/>
</dbReference>
<proteinExistence type="predicted"/>
<organism evidence="2 3">
    <name type="scientific">Bdellovibrio bacteriovorus</name>
    <dbReference type="NCBI Taxonomy" id="959"/>
    <lineage>
        <taxon>Bacteria</taxon>
        <taxon>Pseudomonadati</taxon>
        <taxon>Bdellovibrionota</taxon>
        <taxon>Bdellovibrionia</taxon>
        <taxon>Bdellovibrionales</taxon>
        <taxon>Pseudobdellovibrionaceae</taxon>
        <taxon>Bdellovibrio</taxon>
    </lineage>
</organism>
<sequence length="229" mass="25850">MEKSDLLTFFGEAQAKSYDERWNKLAPVANSLHFLIRIVLGNLPAKARILCVGAGTGAEVLFLAEHFPQWTFTLVEPSGPMLKVAREKMKAAGISDRCDFHEDFLHTHVSADLYDAATTLFVSQFLTVKTEREDFFKEIAKRLRPGGILINSELTTPALCEEFDRMFDVWLRAQNLAPAEGVLLREAWNTQLAVSSDEQIQSVVQAGGFDRPVRFFQALFMCAWFSKKI</sequence>
<name>A0A150WRD0_BDEBC</name>
<dbReference type="PANTHER" id="PTHR43861">
    <property type="entry name" value="TRANS-ACONITATE 2-METHYLTRANSFERASE-RELATED"/>
    <property type="match status" value="1"/>
</dbReference>
<comment type="caution">
    <text evidence="2">The sequence shown here is derived from an EMBL/GenBank/DDBJ whole genome shotgun (WGS) entry which is preliminary data.</text>
</comment>
<reference evidence="2 3" key="1">
    <citation type="submission" date="2016-03" db="EMBL/GenBank/DDBJ databases">
        <authorList>
            <person name="Ploux O."/>
        </authorList>
    </citation>
    <scope>NUCLEOTIDE SEQUENCE [LARGE SCALE GENOMIC DNA]</scope>
    <source>
        <strain evidence="2 3">R0</strain>
    </source>
</reference>
<dbReference type="Proteomes" id="UP000075320">
    <property type="component" value="Unassembled WGS sequence"/>
</dbReference>
<dbReference type="AlphaFoldDB" id="A0A150WRD0"/>
<dbReference type="Pfam" id="PF08242">
    <property type="entry name" value="Methyltransf_12"/>
    <property type="match status" value="1"/>
</dbReference>
<evidence type="ECO:0000259" key="1">
    <source>
        <dbReference type="Pfam" id="PF08242"/>
    </source>
</evidence>
<gene>
    <name evidence="2" type="ORF">AZI86_08605</name>
</gene>